<dbReference type="GO" id="GO:0005524">
    <property type="term" value="F:ATP binding"/>
    <property type="evidence" value="ECO:0007669"/>
    <property type="project" value="UniProtKB-KW"/>
</dbReference>
<evidence type="ECO:0000256" key="2">
    <source>
        <dbReference type="ARBA" id="ARBA00022840"/>
    </source>
</evidence>
<reference evidence="3" key="1">
    <citation type="journal article" date="2021" name="J Fungi (Basel)">
        <title>Virulence traits and population genomics of the black yeast Aureobasidium melanogenum.</title>
        <authorList>
            <person name="Cernosa A."/>
            <person name="Sun X."/>
            <person name="Gostincar C."/>
            <person name="Fang C."/>
            <person name="Gunde-Cimerman N."/>
            <person name="Song Z."/>
        </authorList>
    </citation>
    <scope>NUCLEOTIDE SEQUENCE</scope>
    <source>
        <strain evidence="3">EXF-8016</strain>
    </source>
</reference>
<dbReference type="Proteomes" id="UP000767238">
    <property type="component" value="Unassembled WGS sequence"/>
</dbReference>
<gene>
    <name evidence="3" type="ORF">KCV03_g7726</name>
</gene>
<dbReference type="AlphaFoldDB" id="A0A9P8K5F2"/>
<protein>
    <submittedName>
        <fullName evidence="3">Actin-like ATPase domain-containing protein</fullName>
    </submittedName>
</protein>
<keyword evidence="1" id="KW-0547">Nucleotide-binding</keyword>
<dbReference type="Gene3D" id="3.30.420.40">
    <property type="match status" value="2"/>
</dbReference>
<keyword evidence="2" id="KW-0067">ATP-binding</keyword>
<evidence type="ECO:0000313" key="4">
    <source>
        <dbReference type="Proteomes" id="UP000767238"/>
    </source>
</evidence>
<reference evidence="3" key="2">
    <citation type="submission" date="2021-08" db="EMBL/GenBank/DDBJ databases">
        <authorList>
            <person name="Gostincar C."/>
            <person name="Sun X."/>
            <person name="Song Z."/>
            <person name="Gunde-Cimerman N."/>
        </authorList>
    </citation>
    <scope>NUCLEOTIDE SEQUENCE</scope>
    <source>
        <strain evidence="3">EXF-8016</strain>
    </source>
</reference>
<name>A0A9P8K5F2_AURME</name>
<dbReference type="PRINTS" id="PR00301">
    <property type="entry name" value="HEATSHOCK70"/>
</dbReference>
<organism evidence="3 4">
    <name type="scientific">Aureobasidium melanogenum</name>
    <name type="common">Aureobasidium pullulans var. melanogenum</name>
    <dbReference type="NCBI Taxonomy" id="46634"/>
    <lineage>
        <taxon>Eukaryota</taxon>
        <taxon>Fungi</taxon>
        <taxon>Dikarya</taxon>
        <taxon>Ascomycota</taxon>
        <taxon>Pezizomycotina</taxon>
        <taxon>Dothideomycetes</taxon>
        <taxon>Dothideomycetidae</taxon>
        <taxon>Dothideales</taxon>
        <taxon>Saccotheciaceae</taxon>
        <taxon>Aureobasidium</taxon>
    </lineage>
</organism>
<accession>A0A9P8K5F2</accession>
<dbReference type="InterPro" id="IPR013126">
    <property type="entry name" value="Hsp_70_fam"/>
</dbReference>
<sequence>MPSRFLIRASSSRALAPSSSGLYRVTPSSYPQMSIMDSPQSVLDMIIVGFDFGTTFSAIGIAYPGSLETALEITVLKDWPGSNGITSEKVPSEIAYELIKQGVKRDFTGEQIAGSGPIAHEIKWGFEIGPHDTRLRYLKLRLDERQEYPPSVTKETLDALLKQSGVSTEQAVSDYMSMVFKQAKDAMILKFGEDMVSNTTIKIVLTVPAVWSDAAKDATLRAAERAGLGTNICMISEPEVASAYAISSINQKQKILSVGDNLIICDAGGGTVDLTSVRIISLSPLQVEESAPGIGALCGGAFLNLRFEDLVRERIGSDNFDNLCRRKPRAWATAHKEFEENVKRNFDPSNSQVEYDKKKFYIPLPGVPDDPAAGIEDGYLALSTGELAEVFRPIVNSVVDLVERQRIILEKHDETAKALILVGGFGQSKYLYKCLKQRFADEDPPPTYTYYADELTTQHESPRFMILQPDNPWTAVVRGAVMSGLGKDLVVSRKARRHYGITVARTWDPEVHSLKNRYWCDLYGEWQARNQIHWCINTGQSLPVNEPVLFKFSHRWDFEDGYPTSVKPRIIVSDDLDAPDEFEESFETRTLCRLLTSLRNVPRKHFQVRTKNRKKQYKLPFTIGVLVASGSLEFDLRVDGIIYGKVRADYE</sequence>
<dbReference type="EMBL" id="JAHFYH010000066">
    <property type="protein sequence ID" value="KAH0216131.1"/>
    <property type="molecule type" value="Genomic_DNA"/>
</dbReference>
<feature type="non-terminal residue" evidence="3">
    <location>
        <position position="651"/>
    </location>
</feature>
<dbReference type="PANTHER" id="PTHR14187:SF82">
    <property type="entry name" value="FAMILY CHAPERONE, PUTATIVE (AFU_ORTHOLOGUE AFUA_7G08575)-RELATED"/>
    <property type="match status" value="1"/>
</dbReference>
<dbReference type="Gene3D" id="3.90.640.10">
    <property type="entry name" value="Actin, Chain A, domain 4"/>
    <property type="match status" value="1"/>
</dbReference>
<proteinExistence type="predicted"/>
<dbReference type="CDD" id="cd10170">
    <property type="entry name" value="ASKHA_NBD_HSP70"/>
    <property type="match status" value="1"/>
</dbReference>
<evidence type="ECO:0000313" key="3">
    <source>
        <dbReference type="EMBL" id="KAH0216131.1"/>
    </source>
</evidence>
<dbReference type="PANTHER" id="PTHR14187">
    <property type="entry name" value="ALPHA KINASE/ELONGATION FACTOR 2 KINASE"/>
    <property type="match status" value="1"/>
</dbReference>
<dbReference type="InterPro" id="IPR043129">
    <property type="entry name" value="ATPase_NBD"/>
</dbReference>
<dbReference type="SUPFAM" id="SSF53067">
    <property type="entry name" value="Actin-like ATPase domain"/>
    <property type="match status" value="2"/>
</dbReference>
<dbReference type="GO" id="GO:0140662">
    <property type="term" value="F:ATP-dependent protein folding chaperone"/>
    <property type="evidence" value="ECO:0007669"/>
    <property type="project" value="InterPro"/>
</dbReference>
<dbReference type="Pfam" id="PF00012">
    <property type="entry name" value="HSP70"/>
    <property type="match status" value="1"/>
</dbReference>
<dbReference type="OrthoDB" id="2963168at2759"/>
<evidence type="ECO:0000256" key="1">
    <source>
        <dbReference type="ARBA" id="ARBA00022741"/>
    </source>
</evidence>
<comment type="caution">
    <text evidence="3">The sequence shown here is derived from an EMBL/GenBank/DDBJ whole genome shotgun (WGS) entry which is preliminary data.</text>
</comment>